<dbReference type="AlphaFoldDB" id="A0A7J7R6C8"/>
<keyword evidence="1 7" id="KW-0645">Protease</keyword>
<evidence type="ECO:0000313" key="7">
    <source>
        <dbReference type="EMBL" id="KAF6271691.1"/>
    </source>
</evidence>
<dbReference type="Pfam" id="PF00089">
    <property type="entry name" value="Trypsin"/>
    <property type="match status" value="1"/>
</dbReference>
<name>A0A7J7R6C8_RHIFE</name>
<dbReference type="EMBL" id="JACAGC010000030">
    <property type="protein sequence ID" value="KAF6271691.1"/>
    <property type="molecule type" value="Genomic_DNA"/>
</dbReference>
<organism evidence="7 8">
    <name type="scientific">Rhinolophus ferrumequinum</name>
    <name type="common">Greater horseshoe bat</name>
    <dbReference type="NCBI Taxonomy" id="59479"/>
    <lineage>
        <taxon>Eukaryota</taxon>
        <taxon>Metazoa</taxon>
        <taxon>Chordata</taxon>
        <taxon>Craniata</taxon>
        <taxon>Vertebrata</taxon>
        <taxon>Euteleostomi</taxon>
        <taxon>Mammalia</taxon>
        <taxon>Eutheria</taxon>
        <taxon>Laurasiatheria</taxon>
        <taxon>Chiroptera</taxon>
        <taxon>Yinpterochiroptera</taxon>
        <taxon>Rhinolophoidea</taxon>
        <taxon>Rhinolophidae</taxon>
        <taxon>Rhinolophinae</taxon>
        <taxon>Rhinolophus</taxon>
    </lineage>
</organism>
<evidence type="ECO:0000259" key="6">
    <source>
        <dbReference type="PROSITE" id="PS50240"/>
    </source>
</evidence>
<proteinExistence type="predicted"/>
<comment type="caution">
    <text evidence="7">The sequence shown here is derived from an EMBL/GenBank/DDBJ whole genome shotgun (WGS) entry which is preliminary data.</text>
</comment>
<dbReference type="PANTHER" id="PTHR24253:SF169">
    <property type="entry name" value="PROSTASIN"/>
    <property type="match status" value="1"/>
</dbReference>
<dbReference type="PROSITE" id="PS50240">
    <property type="entry name" value="TRYPSIN_DOM"/>
    <property type="match status" value="1"/>
</dbReference>
<feature type="signal peptide" evidence="5">
    <location>
        <begin position="1"/>
        <end position="29"/>
    </location>
</feature>
<dbReference type="InterPro" id="IPR043504">
    <property type="entry name" value="Peptidase_S1_PA_chymotrypsin"/>
</dbReference>
<feature type="chain" id="PRO_5029645964" evidence="5">
    <location>
        <begin position="30"/>
        <end position="291"/>
    </location>
</feature>
<dbReference type="SUPFAM" id="SSF50494">
    <property type="entry name" value="Trypsin-like serine proteases"/>
    <property type="match status" value="1"/>
</dbReference>
<feature type="domain" description="Peptidase S1" evidence="6">
    <location>
        <begin position="22"/>
        <end position="236"/>
    </location>
</feature>
<dbReference type="SMART" id="SM00020">
    <property type="entry name" value="Tryp_SPc"/>
    <property type="match status" value="1"/>
</dbReference>
<reference evidence="7 8" key="1">
    <citation type="journal article" date="2020" name="Nature">
        <title>Six reference-quality genomes reveal evolution of bat adaptations.</title>
        <authorList>
            <person name="Jebb D."/>
            <person name="Huang Z."/>
            <person name="Pippel M."/>
            <person name="Hughes G.M."/>
            <person name="Lavrichenko K."/>
            <person name="Devanna P."/>
            <person name="Winkler S."/>
            <person name="Jermiin L.S."/>
            <person name="Skirmuntt E.C."/>
            <person name="Katzourakis A."/>
            <person name="Burkitt-Gray L."/>
            <person name="Ray D.A."/>
            <person name="Sullivan K.A.M."/>
            <person name="Roscito J.G."/>
            <person name="Kirilenko B.M."/>
            <person name="Davalos L.M."/>
            <person name="Corthals A.P."/>
            <person name="Power M.L."/>
            <person name="Jones G."/>
            <person name="Ransome R.D."/>
            <person name="Dechmann D.K.N."/>
            <person name="Locatelli A.G."/>
            <person name="Puechmaille S.J."/>
            <person name="Fedrigo O."/>
            <person name="Jarvis E.D."/>
            <person name="Hiller M."/>
            <person name="Vernes S.C."/>
            <person name="Myers E.W."/>
            <person name="Teeling E.C."/>
        </authorList>
    </citation>
    <scope>NUCLEOTIDE SEQUENCE [LARGE SCALE GENOMIC DNA]</scope>
    <source>
        <strain evidence="7">MRhiFer1</strain>
        <tissue evidence="7">Lung</tissue>
    </source>
</reference>
<sequence>MAQRADLGPKRLKAVAILLLLGSFRSGLGVEGAEAEASCGVASQARVTGGSSAVPGQWPWQAEVRTVAHVLVHPSYQQEGSQGDIALLRLSSPVSFSRYIRPICLPAANASFPNGLQCTVTGWGYVASSVSLQAPRPLQQLEVPLISRETCNCLYNINVKPGEPHYIQQDMVCAGYVKGGKDACQGDSGGPLSCPVGGLWYLAGIVSWGDACGAPNRPGVYTLTSTYASWIHHQAEVQPRVVGQTQESQPDIGLCRNHLAFASAPARGRLGPILLLPLALTLGLLHAHWEL</sequence>
<protein>
    <submittedName>
        <fullName evidence="7">Serine protease 8</fullName>
    </submittedName>
</protein>
<dbReference type="GO" id="GO:0010765">
    <property type="term" value="P:positive regulation of sodium ion transport"/>
    <property type="evidence" value="ECO:0007669"/>
    <property type="project" value="TreeGrafter"/>
</dbReference>
<keyword evidence="3" id="KW-0378">Hydrolase</keyword>
<dbReference type="FunFam" id="2.40.10.10:FF:000024">
    <property type="entry name" value="Serine protease 53"/>
    <property type="match status" value="1"/>
</dbReference>
<dbReference type="Gene3D" id="2.40.10.10">
    <property type="entry name" value="Trypsin-like serine proteases"/>
    <property type="match status" value="2"/>
</dbReference>
<dbReference type="CDD" id="cd00190">
    <property type="entry name" value="Tryp_SPc"/>
    <property type="match status" value="1"/>
</dbReference>
<evidence type="ECO:0000256" key="1">
    <source>
        <dbReference type="ARBA" id="ARBA00022670"/>
    </source>
</evidence>
<dbReference type="PROSITE" id="PS00135">
    <property type="entry name" value="TRYPSIN_SER"/>
    <property type="match status" value="1"/>
</dbReference>
<dbReference type="PANTHER" id="PTHR24253">
    <property type="entry name" value="TRANSMEMBRANE PROTEASE SERINE"/>
    <property type="match status" value="1"/>
</dbReference>
<dbReference type="GO" id="GO:0004252">
    <property type="term" value="F:serine-type endopeptidase activity"/>
    <property type="evidence" value="ECO:0007669"/>
    <property type="project" value="InterPro"/>
</dbReference>
<dbReference type="InterPro" id="IPR001254">
    <property type="entry name" value="Trypsin_dom"/>
</dbReference>
<keyword evidence="4" id="KW-1015">Disulfide bond</keyword>
<dbReference type="GO" id="GO:0006508">
    <property type="term" value="P:proteolysis"/>
    <property type="evidence" value="ECO:0007669"/>
    <property type="project" value="UniProtKB-KW"/>
</dbReference>
<evidence type="ECO:0000256" key="3">
    <source>
        <dbReference type="ARBA" id="ARBA00022801"/>
    </source>
</evidence>
<dbReference type="Proteomes" id="UP000585614">
    <property type="component" value="Unassembled WGS sequence"/>
</dbReference>
<accession>A0A7J7R6C8</accession>
<dbReference type="InterPro" id="IPR009003">
    <property type="entry name" value="Peptidase_S1_PA"/>
</dbReference>
<evidence type="ECO:0000256" key="5">
    <source>
        <dbReference type="SAM" id="SignalP"/>
    </source>
</evidence>
<gene>
    <name evidence="7" type="ORF">mRhiFer1_013694</name>
</gene>
<dbReference type="InterPro" id="IPR033116">
    <property type="entry name" value="TRYPSIN_SER"/>
</dbReference>
<evidence type="ECO:0000256" key="2">
    <source>
        <dbReference type="ARBA" id="ARBA00022729"/>
    </source>
</evidence>
<evidence type="ECO:0000256" key="4">
    <source>
        <dbReference type="ARBA" id="ARBA00023157"/>
    </source>
</evidence>
<evidence type="ECO:0000313" key="8">
    <source>
        <dbReference type="Proteomes" id="UP000585614"/>
    </source>
</evidence>
<keyword evidence="2 5" id="KW-0732">Signal</keyword>
<dbReference type="InterPro" id="IPR001314">
    <property type="entry name" value="Peptidase_S1A"/>
</dbReference>
<dbReference type="PRINTS" id="PR00722">
    <property type="entry name" value="CHYMOTRYPSIN"/>
</dbReference>